<gene>
    <name evidence="1" type="ORF">ACJMK2_043970</name>
</gene>
<protein>
    <recommendedName>
        <fullName evidence="3">OCRE domain-containing protein</fullName>
    </recommendedName>
</protein>
<accession>A0ABD3VYH6</accession>
<keyword evidence="2" id="KW-1185">Reference proteome</keyword>
<evidence type="ECO:0000313" key="1">
    <source>
        <dbReference type="EMBL" id="KAL3866689.1"/>
    </source>
</evidence>
<dbReference type="Proteomes" id="UP001634394">
    <property type="component" value="Unassembled WGS sequence"/>
</dbReference>
<sequence>VVPRRPTIAINSDWQAPKAEWDDRDQYIYDPKGMFYDNRKYYIDKDFSISPEWISEKKSVSSYSRAYRTCALRYGWCC</sequence>
<feature type="non-terminal residue" evidence="1">
    <location>
        <position position="1"/>
    </location>
</feature>
<evidence type="ECO:0008006" key="3">
    <source>
        <dbReference type="Google" id="ProtNLM"/>
    </source>
</evidence>
<proteinExistence type="predicted"/>
<comment type="caution">
    <text evidence="1">The sequence shown here is derived from an EMBL/GenBank/DDBJ whole genome shotgun (WGS) entry which is preliminary data.</text>
</comment>
<dbReference type="EMBL" id="JBJQND010000009">
    <property type="protein sequence ID" value="KAL3866689.1"/>
    <property type="molecule type" value="Genomic_DNA"/>
</dbReference>
<name>A0ABD3VYH6_SINWO</name>
<reference evidence="1 2" key="1">
    <citation type="submission" date="2024-11" db="EMBL/GenBank/DDBJ databases">
        <title>Chromosome-level genome assembly of the freshwater bivalve Anodonta woodiana.</title>
        <authorList>
            <person name="Chen X."/>
        </authorList>
    </citation>
    <scope>NUCLEOTIDE SEQUENCE [LARGE SCALE GENOMIC DNA]</scope>
    <source>
        <strain evidence="1">MN2024</strain>
        <tissue evidence="1">Gills</tissue>
    </source>
</reference>
<dbReference type="AlphaFoldDB" id="A0ABD3VYH6"/>
<organism evidence="1 2">
    <name type="scientific">Sinanodonta woodiana</name>
    <name type="common">Chinese pond mussel</name>
    <name type="synonym">Anodonta woodiana</name>
    <dbReference type="NCBI Taxonomy" id="1069815"/>
    <lineage>
        <taxon>Eukaryota</taxon>
        <taxon>Metazoa</taxon>
        <taxon>Spiralia</taxon>
        <taxon>Lophotrochozoa</taxon>
        <taxon>Mollusca</taxon>
        <taxon>Bivalvia</taxon>
        <taxon>Autobranchia</taxon>
        <taxon>Heteroconchia</taxon>
        <taxon>Palaeoheterodonta</taxon>
        <taxon>Unionida</taxon>
        <taxon>Unionoidea</taxon>
        <taxon>Unionidae</taxon>
        <taxon>Unioninae</taxon>
        <taxon>Sinanodonta</taxon>
    </lineage>
</organism>
<evidence type="ECO:0000313" key="2">
    <source>
        <dbReference type="Proteomes" id="UP001634394"/>
    </source>
</evidence>